<evidence type="ECO:0000313" key="3">
    <source>
        <dbReference type="EMBL" id="RUS71502.1"/>
    </source>
</evidence>
<dbReference type="PANTHER" id="PTHR33802">
    <property type="entry name" value="SI:CH211-161H7.5-RELATED"/>
    <property type="match status" value="1"/>
</dbReference>
<feature type="transmembrane region" description="Helical" evidence="2">
    <location>
        <begin position="44"/>
        <end position="65"/>
    </location>
</feature>
<feature type="region of interest" description="Disordered" evidence="1">
    <location>
        <begin position="83"/>
        <end position="102"/>
    </location>
</feature>
<proteinExistence type="predicted"/>
<dbReference type="Proteomes" id="UP000271974">
    <property type="component" value="Unassembled WGS sequence"/>
</dbReference>
<feature type="non-terminal residue" evidence="3">
    <location>
        <position position="102"/>
    </location>
</feature>
<dbReference type="EMBL" id="RQTK01001204">
    <property type="protein sequence ID" value="RUS71502.1"/>
    <property type="molecule type" value="Genomic_DNA"/>
</dbReference>
<organism evidence="3 4">
    <name type="scientific">Elysia chlorotica</name>
    <name type="common">Eastern emerald elysia</name>
    <name type="synonym">Sea slug</name>
    <dbReference type="NCBI Taxonomy" id="188477"/>
    <lineage>
        <taxon>Eukaryota</taxon>
        <taxon>Metazoa</taxon>
        <taxon>Spiralia</taxon>
        <taxon>Lophotrochozoa</taxon>
        <taxon>Mollusca</taxon>
        <taxon>Gastropoda</taxon>
        <taxon>Heterobranchia</taxon>
        <taxon>Euthyneura</taxon>
        <taxon>Panpulmonata</taxon>
        <taxon>Sacoglossa</taxon>
        <taxon>Placobranchoidea</taxon>
        <taxon>Plakobranchidae</taxon>
        <taxon>Elysia</taxon>
    </lineage>
</organism>
<accession>A0A433SQH2</accession>
<reference evidence="3 4" key="1">
    <citation type="submission" date="2019-01" db="EMBL/GenBank/DDBJ databases">
        <title>A draft genome assembly of the solar-powered sea slug Elysia chlorotica.</title>
        <authorList>
            <person name="Cai H."/>
            <person name="Li Q."/>
            <person name="Fang X."/>
            <person name="Li J."/>
            <person name="Curtis N.E."/>
            <person name="Altenburger A."/>
            <person name="Shibata T."/>
            <person name="Feng M."/>
            <person name="Maeda T."/>
            <person name="Schwartz J.A."/>
            <person name="Shigenobu S."/>
            <person name="Lundholm N."/>
            <person name="Nishiyama T."/>
            <person name="Yang H."/>
            <person name="Hasebe M."/>
            <person name="Li S."/>
            <person name="Pierce S.K."/>
            <person name="Wang J."/>
        </authorList>
    </citation>
    <scope>NUCLEOTIDE SEQUENCE [LARGE SCALE GENOMIC DNA]</scope>
    <source>
        <strain evidence="3">EC2010</strain>
        <tissue evidence="3">Whole organism of an adult</tissue>
    </source>
</reference>
<feature type="transmembrane region" description="Helical" evidence="2">
    <location>
        <begin position="6"/>
        <end position="24"/>
    </location>
</feature>
<keyword evidence="4" id="KW-1185">Reference proteome</keyword>
<protein>
    <submittedName>
        <fullName evidence="3">Uncharacterized protein</fullName>
    </submittedName>
</protein>
<keyword evidence="2" id="KW-1133">Transmembrane helix</keyword>
<sequence length="102" mass="11188">MYIYPVLAVFNALVTIGSFVFNGLGGSEPDGTIFKNRTGELSDYYYTAITPAGWTFGIWGVIYAWQALWVTYSVVNIFRKTQSWGGGPGGDPVYSSPEFIPA</sequence>
<dbReference type="OrthoDB" id="5586934at2759"/>
<dbReference type="PANTHER" id="PTHR33802:SF1">
    <property type="entry name" value="XK-RELATED PROTEIN"/>
    <property type="match status" value="1"/>
</dbReference>
<evidence type="ECO:0000313" key="4">
    <source>
        <dbReference type="Proteomes" id="UP000271974"/>
    </source>
</evidence>
<gene>
    <name evidence="3" type="ORF">EGW08_020753</name>
</gene>
<keyword evidence="2" id="KW-0472">Membrane</keyword>
<dbReference type="AlphaFoldDB" id="A0A433SQH2"/>
<name>A0A433SQH2_ELYCH</name>
<evidence type="ECO:0000256" key="2">
    <source>
        <dbReference type="SAM" id="Phobius"/>
    </source>
</evidence>
<keyword evidence="2" id="KW-0812">Transmembrane</keyword>
<comment type="caution">
    <text evidence="3">The sequence shown here is derived from an EMBL/GenBank/DDBJ whole genome shotgun (WGS) entry which is preliminary data.</text>
</comment>
<evidence type="ECO:0000256" key="1">
    <source>
        <dbReference type="SAM" id="MobiDB-lite"/>
    </source>
</evidence>